<evidence type="ECO:0000313" key="2">
    <source>
        <dbReference type="Proteomes" id="UP000322976"/>
    </source>
</evidence>
<protein>
    <submittedName>
        <fullName evidence="1">Glycosyltransferase family 1 protein</fullName>
    </submittedName>
</protein>
<dbReference type="Gene3D" id="3.40.50.2000">
    <property type="entry name" value="Glycogen Phosphorylase B"/>
    <property type="match status" value="1"/>
</dbReference>
<dbReference type="RefSeq" id="WP_149544213.1">
    <property type="nucleotide sequence ID" value="NZ_VTPS01000001.1"/>
</dbReference>
<keyword evidence="2" id="KW-1185">Reference proteome</keyword>
<organism evidence="1 2">
    <name type="scientific">Calorimonas adulescens</name>
    <dbReference type="NCBI Taxonomy" id="2606906"/>
    <lineage>
        <taxon>Bacteria</taxon>
        <taxon>Bacillati</taxon>
        <taxon>Bacillota</taxon>
        <taxon>Clostridia</taxon>
        <taxon>Thermoanaerobacterales</taxon>
        <taxon>Thermoanaerobacteraceae</taxon>
        <taxon>Calorimonas</taxon>
    </lineage>
</organism>
<gene>
    <name evidence="1" type="ORF">FWJ32_01580</name>
</gene>
<dbReference type="Proteomes" id="UP000322976">
    <property type="component" value="Unassembled WGS sequence"/>
</dbReference>
<dbReference type="Pfam" id="PF13692">
    <property type="entry name" value="Glyco_trans_1_4"/>
    <property type="match status" value="1"/>
</dbReference>
<dbReference type="PANTHER" id="PTHR12526">
    <property type="entry name" value="GLYCOSYLTRANSFERASE"/>
    <property type="match status" value="1"/>
</dbReference>
<dbReference type="EMBL" id="VTPS01000001">
    <property type="protein sequence ID" value="TZE83594.1"/>
    <property type="molecule type" value="Genomic_DNA"/>
</dbReference>
<sequence length="345" mass="40442">MTIIYPPTIDYKWLYQRPQQLMKEFSRLGIRCIFFNNNNYIKDGQRIAVEDDNLIIVNDKLYPVEYDALVTPPIVLWITYPPHVRLLGKKFRENVVVFDAVDFPSEEFAVWEKDMAEIKRKANIVFTVSRKLYNYMWPHENLHMLKNGADFEHFNKARFIYTHPPKDIPTGKPIVGFIGALSTWLDWDIIRDTVVSNPSYNFVFIGPKYSEFSVPFKAQNAFFLGRKEYIQLPQYLQYMDVCMIPFKITEMTEGSDPIKFFEYMSAGKPVVSTPLPEIISSGLAYIAEDTASFSKMIGRALREKDFNIEKRIEFARKNSWANRAKQAADIIDSYIKNKSRWKIRL</sequence>
<dbReference type="SUPFAM" id="SSF53756">
    <property type="entry name" value="UDP-Glycosyltransferase/glycogen phosphorylase"/>
    <property type="match status" value="1"/>
</dbReference>
<keyword evidence="1" id="KW-0808">Transferase</keyword>
<name>A0A5D8QHB9_9THEO</name>
<accession>A0A5D8QHB9</accession>
<reference evidence="1 2" key="1">
    <citation type="submission" date="2019-08" db="EMBL/GenBank/DDBJ databases">
        <title>Calorimonas adulescens gen. nov., sp. nov., an anaerobic thermophilic bacterium from Sakhalin hot spring.</title>
        <authorList>
            <person name="Khomyakova M.A."/>
            <person name="Merkel A.Y."/>
            <person name="Novikov A."/>
            <person name="Bonch-Osmolovskaya E.A."/>
            <person name="Slobodkin A.I."/>
        </authorList>
    </citation>
    <scope>NUCLEOTIDE SEQUENCE [LARGE SCALE GENOMIC DNA]</scope>
    <source>
        <strain evidence="1 2">A05MB</strain>
    </source>
</reference>
<proteinExistence type="predicted"/>
<evidence type="ECO:0000313" key="1">
    <source>
        <dbReference type="EMBL" id="TZE83594.1"/>
    </source>
</evidence>
<dbReference type="AlphaFoldDB" id="A0A5D8QHB9"/>
<dbReference type="PANTHER" id="PTHR12526:SF630">
    <property type="entry name" value="GLYCOSYLTRANSFERASE"/>
    <property type="match status" value="1"/>
</dbReference>
<comment type="caution">
    <text evidence="1">The sequence shown here is derived from an EMBL/GenBank/DDBJ whole genome shotgun (WGS) entry which is preliminary data.</text>
</comment>
<dbReference type="GO" id="GO:0016740">
    <property type="term" value="F:transferase activity"/>
    <property type="evidence" value="ECO:0007669"/>
    <property type="project" value="UniProtKB-KW"/>
</dbReference>